<accession>A0ABQ8VEF1</accession>
<dbReference type="EMBL" id="JANVFT010000041">
    <property type="protein sequence ID" value="KAJ4491656.1"/>
    <property type="molecule type" value="Genomic_DNA"/>
</dbReference>
<evidence type="ECO:0000256" key="1">
    <source>
        <dbReference type="SAM" id="MobiDB-lite"/>
    </source>
</evidence>
<sequence length="264" mass="29731">MHRDDHGSRMDITMPVHRDPPQTQSIPYQTPVSVPFCPPQHSTAYMRTNSHATSPMDTGPGQMINNFSSPHSIHSPLHHSNVPSLPSFPSAPTLPQSVSETWHHHIVPTFQNLTHNFTSQNLFNYRPLPPAPSSNNFLPESFTPIGSPPFLPINYVRSPVSVPPASVRLPSRLGSRMANHPAIERTPSRIMHQPCPHHIVDLDHISASAQLIPETQSAPAILSEFPRDHYHHLPESNHQWFPNPLRVQESHHLIIPPVSRYRTF</sequence>
<keyword evidence="3" id="KW-1185">Reference proteome</keyword>
<reference evidence="2" key="1">
    <citation type="submission" date="2022-08" db="EMBL/GenBank/DDBJ databases">
        <title>A Global Phylogenomic Analysis of the Shiitake Genus Lentinula.</title>
        <authorList>
            <consortium name="DOE Joint Genome Institute"/>
            <person name="Sierra-Patev S."/>
            <person name="Min B."/>
            <person name="Naranjo-Ortiz M."/>
            <person name="Looney B."/>
            <person name="Konkel Z."/>
            <person name="Slot J.C."/>
            <person name="Sakamoto Y."/>
            <person name="Steenwyk J.L."/>
            <person name="Rokas A."/>
            <person name="Carro J."/>
            <person name="Camarero S."/>
            <person name="Ferreira P."/>
            <person name="Molpeceres G."/>
            <person name="Ruiz-Duenas F.J."/>
            <person name="Serrano A."/>
            <person name="Henrissat B."/>
            <person name="Drula E."/>
            <person name="Hughes K.W."/>
            <person name="Mata J.L."/>
            <person name="Ishikawa N.K."/>
            <person name="Vargas-Isla R."/>
            <person name="Ushijima S."/>
            <person name="Smith C.A."/>
            <person name="Ahrendt S."/>
            <person name="Andreopoulos W."/>
            <person name="He G."/>
            <person name="Labutti K."/>
            <person name="Lipzen A."/>
            <person name="Ng V."/>
            <person name="Riley R."/>
            <person name="Sandor L."/>
            <person name="Barry K."/>
            <person name="Martinez A.T."/>
            <person name="Xiao Y."/>
            <person name="Gibbons J.G."/>
            <person name="Terashima K."/>
            <person name="Grigoriev I.V."/>
            <person name="Hibbett D.S."/>
        </authorList>
    </citation>
    <scope>NUCLEOTIDE SEQUENCE</scope>
    <source>
        <strain evidence="2">RHP3577 ss4</strain>
    </source>
</reference>
<proteinExistence type="predicted"/>
<gene>
    <name evidence="2" type="ORF">C8R41DRAFT_833569</name>
</gene>
<name>A0ABQ8VEF1_9AGAR</name>
<comment type="caution">
    <text evidence="2">The sequence shown here is derived from an EMBL/GenBank/DDBJ whole genome shotgun (WGS) entry which is preliminary data.</text>
</comment>
<evidence type="ECO:0000313" key="3">
    <source>
        <dbReference type="Proteomes" id="UP001150217"/>
    </source>
</evidence>
<organism evidence="2 3">
    <name type="scientific">Lentinula lateritia</name>
    <dbReference type="NCBI Taxonomy" id="40482"/>
    <lineage>
        <taxon>Eukaryota</taxon>
        <taxon>Fungi</taxon>
        <taxon>Dikarya</taxon>
        <taxon>Basidiomycota</taxon>
        <taxon>Agaricomycotina</taxon>
        <taxon>Agaricomycetes</taxon>
        <taxon>Agaricomycetidae</taxon>
        <taxon>Agaricales</taxon>
        <taxon>Marasmiineae</taxon>
        <taxon>Omphalotaceae</taxon>
        <taxon>Lentinula</taxon>
    </lineage>
</organism>
<dbReference type="Proteomes" id="UP001150217">
    <property type="component" value="Unassembled WGS sequence"/>
</dbReference>
<protein>
    <submittedName>
        <fullName evidence="2">Uncharacterized protein</fullName>
    </submittedName>
</protein>
<feature type="region of interest" description="Disordered" evidence="1">
    <location>
        <begin position="1"/>
        <end position="33"/>
    </location>
</feature>
<evidence type="ECO:0000313" key="2">
    <source>
        <dbReference type="EMBL" id="KAJ4491656.1"/>
    </source>
</evidence>
<feature type="compositionally biased region" description="Polar residues" evidence="1">
    <location>
        <begin position="21"/>
        <end position="32"/>
    </location>
</feature>